<dbReference type="EMBL" id="JH817222">
    <property type="protein sequence ID" value="EKC28902.1"/>
    <property type="molecule type" value="Genomic_DNA"/>
</dbReference>
<accession>K1PX52</accession>
<dbReference type="AlphaFoldDB" id="K1PX52"/>
<reference evidence="1" key="1">
    <citation type="journal article" date="2012" name="Nature">
        <title>The oyster genome reveals stress adaptation and complexity of shell formation.</title>
        <authorList>
            <person name="Zhang G."/>
            <person name="Fang X."/>
            <person name="Guo X."/>
            <person name="Li L."/>
            <person name="Luo R."/>
            <person name="Xu F."/>
            <person name="Yang P."/>
            <person name="Zhang L."/>
            <person name="Wang X."/>
            <person name="Qi H."/>
            <person name="Xiong Z."/>
            <person name="Que H."/>
            <person name="Xie Y."/>
            <person name="Holland P.W."/>
            <person name="Paps J."/>
            <person name="Zhu Y."/>
            <person name="Wu F."/>
            <person name="Chen Y."/>
            <person name="Wang J."/>
            <person name="Peng C."/>
            <person name="Meng J."/>
            <person name="Yang L."/>
            <person name="Liu J."/>
            <person name="Wen B."/>
            <person name="Zhang N."/>
            <person name="Huang Z."/>
            <person name="Zhu Q."/>
            <person name="Feng Y."/>
            <person name="Mount A."/>
            <person name="Hedgecock D."/>
            <person name="Xu Z."/>
            <person name="Liu Y."/>
            <person name="Domazet-Loso T."/>
            <person name="Du Y."/>
            <person name="Sun X."/>
            <person name="Zhang S."/>
            <person name="Liu B."/>
            <person name="Cheng P."/>
            <person name="Jiang X."/>
            <person name="Li J."/>
            <person name="Fan D."/>
            <person name="Wang W."/>
            <person name="Fu W."/>
            <person name="Wang T."/>
            <person name="Wang B."/>
            <person name="Zhang J."/>
            <person name="Peng Z."/>
            <person name="Li Y."/>
            <person name="Li N."/>
            <person name="Wang J."/>
            <person name="Chen M."/>
            <person name="He Y."/>
            <person name="Tan F."/>
            <person name="Song X."/>
            <person name="Zheng Q."/>
            <person name="Huang R."/>
            <person name="Yang H."/>
            <person name="Du X."/>
            <person name="Chen L."/>
            <person name="Yang M."/>
            <person name="Gaffney P.M."/>
            <person name="Wang S."/>
            <person name="Luo L."/>
            <person name="She Z."/>
            <person name="Ming Y."/>
            <person name="Huang W."/>
            <person name="Zhang S."/>
            <person name="Huang B."/>
            <person name="Zhang Y."/>
            <person name="Qu T."/>
            <person name="Ni P."/>
            <person name="Miao G."/>
            <person name="Wang J."/>
            <person name="Wang Q."/>
            <person name="Steinberg C.E."/>
            <person name="Wang H."/>
            <person name="Li N."/>
            <person name="Qian L."/>
            <person name="Zhang G."/>
            <person name="Li Y."/>
            <person name="Yang H."/>
            <person name="Liu X."/>
            <person name="Wang J."/>
            <person name="Yin Y."/>
            <person name="Wang J."/>
        </authorList>
    </citation>
    <scope>NUCLEOTIDE SEQUENCE [LARGE SCALE GENOMIC DNA]</scope>
    <source>
        <strain evidence="1">05x7-T-G4-1.051#20</strain>
    </source>
</reference>
<gene>
    <name evidence="1" type="ORF">CGI_10020833</name>
</gene>
<organism evidence="1">
    <name type="scientific">Magallana gigas</name>
    <name type="common">Pacific oyster</name>
    <name type="synonym">Crassostrea gigas</name>
    <dbReference type="NCBI Taxonomy" id="29159"/>
    <lineage>
        <taxon>Eukaryota</taxon>
        <taxon>Metazoa</taxon>
        <taxon>Spiralia</taxon>
        <taxon>Lophotrochozoa</taxon>
        <taxon>Mollusca</taxon>
        <taxon>Bivalvia</taxon>
        <taxon>Autobranchia</taxon>
        <taxon>Pteriomorphia</taxon>
        <taxon>Ostreida</taxon>
        <taxon>Ostreoidea</taxon>
        <taxon>Ostreidae</taxon>
        <taxon>Magallana</taxon>
    </lineage>
</organism>
<dbReference type="InParanoid" id="K1PX52"/>
<proteinExistence type="predicted"/>
<dbReference type="HOGENOM" id="CLU_1138960_0_0_1"/>
<sequence length="244" mass="26989">MKRPKTTKPANNPNGMKLAPKKVSPRKFYWKTLFPSGTASEENAEVLYSTKLVLINSENAPTIDEFNKGGILMDFKRGMMAVRIDVVPSTGFPGMPFNGQRACFLLKNMTTFDQTVKELHTRGKTKRNLELGEMIHMVAAEKNRLTGPEVRRRGGVFITRYCQDAINSNNVFLLLPEAAVEMSPKTFQVSGLVHAMEPLYPIPVNIAVEITIDFGPPPTMTPAMNFNPSTPGWGKGWGNSGGWG</sequence>
<protein>
    <submittedName>
        <fullName evidence="1">Uncharacterized protein</fullName>
    </submittedName>
</protein>
<evidence type="ECO:0000313" key="1">
    <source>
        <dbReference type="EMBL" id="EKC28902.1"/>
    </source>
</evidence>
<name>K1PX52_MAGGI</name>